<sequence length="181" mass="20143">MPKFVSPKKARPPKAKDAVRVKSGCYTRRIRHKKCDKRPDEFGRCETCVRRHIQCLSFGAKRPDWLREINNEKIKQFLASRGMIKGHSGSPSSEQEQTLQLADDQHRTPSGSSQSTGELLLSDELPGGPLSSVRDHHEIDGIYPVCTSYPPTSYDSSPSPTPPDSDTLNKTTTTRPKPPSS</sequence>
<protein>
    <recommendedName>
        <fullName evidence="4">Zn(2)-C6 fungal-type domain-containing protein</fullName>
    </recommendedName>
</protein>
<proteinExistence type="predicted"/>
<evidence type="ECO:0000256" key="1">
    <source>
        <dbReference type="SAM" id="MobiDB-lite"/>
    </source>
</evidence>
<name>A0A4S8LD28_DENBC</name>
<accession>A0A4S8LD28</accession>
<feature type="region of interest" description="Disordered" evidence="1">
    <location>
        <begin position="1"/>
        <end position="20"/>
    </location>
</feature>
<feature type="compositionally biased region" description="Polar residues" evidence="1">
    <location>
        <begin position="108"/>
        <end position="117"/>
    </location>
</feature>
<organism evidence="2 3">
    <name type="scientific">Dendrothele bispora (strain CBS 962.96)</name>
    <dbReference type="NCBI Taxonomy" id="1314807"/>
    <lineage>
        <taxon>Eukaryota</taxon>
        <taxon>Fungi</taxon>
        <taxon>Dikarya</taxon>
        <taxon>Basidiomycota</taxon>
        <taxon>Agaricomycotina</taxon>
        <taxon>Agaricomycetes</taxon>
        <taxon>Agaricomycetidae</taxon>
        <taxon>Agaricales</taxon>
        <taxon>Agaricales incertae sedis</taxon>
        <taxon>Dendrothele</taxon>
    </lineage>
</organism>
<feature type="compositionally biased region" description="Polar residues" evidence="1">
    <location>
        <begin position="89"/>
        <end position="100"/>
    </location>
</feature>
<reference evidence="2 3" key="1">
    <citation type="journal article" date="2019" name="Nat. Ecol. Evol.">
        <title>Megaphylogeny resolves global patterns of mushroom evolution.</title>
        <authorList>
            <person name="Varga T."/>
            <person name="Krizsan K."/>
            <person name="Foldi C."/>
            <person name="Dima B."/>
            <person name="Sanchez-Garcia M."/>
            <person name="Sanchez-Ramirez S."/>
            <person name="Szollosi G.J."/>
            <person name="Szarkandi J.G."/>
            <person name="Papp V."/>
            <person name="Albert L."/>
            <person name="Andreopoulos W."/>
            <person name="Angelini C."/>
            <person name="Antonin V."/>
            <person name="Barry K.W."/>
            <person name="Bougher N.L."/>
            <person name="Buchanan P."/>
            <person name="Buyck B."/>
            <person name="Bense V."/>
            <person name="Catcheside P."/>
            <person name="Chovatia M."/>
            <person name="Cooper J."/>
            <person name="Damon W."/>
            <person name="Desjardin D."/>
            <person name="Finy P."/>
            <person name="Geml J."/>
            <person name="Haridas S."/>
            <person name="Hughes K."/>
            <person name="Justo A."/>
            <person name="Karasinski D."/>
            <person name="Kautmanova I."/>
            <person name="Kiss B."/>
            <person name="Kocsube S."/>
            <person name="Kotiranta H."/>
            <person name="LaButti K.M."/>
            <person name="Lechner B.E."/>
            <person name="Liimatainen K."/>
            <person name="Lipzen A."/>
            <person name="Lukacs Z."/>
            <person name="Mihaltcheva S."/>
            <person name="Morgado L.N."/>
            <person name="Niskanen T."/>
            <person name="Noordeloos M.E."/>
            <person name="Ohm R.A."/>
            <person name="Ortiz-Santana B."/>
            <person name="Ovrebo C."/>
            <person name="Racz N."/>
            <person name="Riley R."/>
            <person name="Savchenko A."/>
            <person name="Shiryaev A."/>
            <person name="Soop K."/>
            <person name="Spirin V."/>
            <person name="Szebenyi C."/>
            <person name="Tomsovsky M."/>
            <person name="Tulloss R.E."/>
            <person name="Uehling J."/>
            <person name="Grigoriev I.V."/>
            <person name="Vagvolgyi C."/>
            <person name="Papp T."/>
            <person name="Martin F.M."/>
            <person name="Miettinen O."/>
            <person name="Hibbett D.S."/>
            <person name="Nagy L.G."/>
        </authorList>
    </citation>
    <scope>NUCLEOTIDE SEQUENCE [LARGE SCALE GENOMIC DNA]</scope>
    <source>
        <strain evidence="2 3">CBS 962.96</strain>
    </source>
</reference>
<dbReference type="SUPFAM" id="SSF57701">
    <property type="entry name" value="Zn2/Cys6 DNA-binding domain"/>
    <property type="match status" value="1"/>
</dbReference>
<feature type="region of interest" description="Disordered" evidence="1">
    <location>
        <begin position="81"/>
        <end position="181"/>
    </location>
</feature>
<evidence type="ECO:0000313" key="2">
    <source>
        <dbReference type="EMBL" id="THU86792.1"/>
    </source>
</evidence>
<evidence type="ECO:0008006" key="4">
    <source>
        <dbReference type="Google" id="ProtNLM"/>
    </source>
</evidence>
<dbReference type="GO" id="GO:0008270">
    <property type="term" value="F:zinc ion binding"/>
    <property type="evidence" value="ECO:0007669"/>
    <property type="project" value="InterPro"/>
</dbReference>
<dbReference type="OrthoDB" id="5419315at2759"/>
<evidence type="ECO:0000313" key="3">
    <source>
        <dbReference type="Proteomes" id="UP000297245"/>
    </source>
</evidence>
<dbReference type="Proteomes" id="UP000297245">
    <property type="component" value="Unassembled WGS sequence"/>
</dbReference>
<dbReference type="EMBL" id="ML179480">
    <property type="protein sequence ID" value="THU86792.1"/>
    <property type="molecule type" value="Genomic_DNA"/>
</dbReference>
<feature type="compositionally biased region" description="Low complexity" evidence="1">
    <location>
        <begin position="147"/>
        <end position="158"/>
    </location>
</feature>
<dbReference type="GO" id="GO:0000981">
    <property type="term" value="F:DNA-binding transcription factor activity, RNA polymerase II-specific"/>
    <property type="evidence" value="ECO:0007669"/>
    <property type="project" value="InterPro"/>
</dbReference>
<dbReference type="AlphaFoldDB" id="A0A4S8LD28"/>
<feature type="compositionally biased region" description="Basic residues" evidence="1">
    <location>
        <begin position="1"/>
        <end position="13"/>
    </location>
</feature>
<dbReference type="InterPro" id="IPR036864">
    <property type="entry name" value="Zn2-C6_fun-type_DNA-bd_sf"/>
</dbReference>
<keyword evidence="3" id="KW-1185">Reference proteome</keyword>
<gene>
    <name evidence="2" type="ORF">K435DRAFT_359505</name>
</gene>